<dbReference type="AlphaFoldDB" id="A0A381ZXL7"/>
<gene>
    <name evidence="1" type="ORF">METZ01_LOCUS146909</name>
</gene>
<accession>A0A381ZXL7</accession>
<evidence type="ECO:0000313" key="1">
    <source>
        <dbReference type="EMBL" id="SVA94055.1"/>
    </source>
</evidence>
<protein>
    <submittedName>
        <fullName evidence="1">Uncharacterized protein</fullName>
    </submittedName>
</protein>
<reference evidence="1" key="1">
    <citation type="submission" date="2018-05" db="EMBL/GenBank/DDBJ databases">
        <authorList>
            <person name="Lanie J.A."/>
            <person name="Ng W.-L."/>
            <person name="Kazmierczak K.M."/>
            <person name="Andrzejewski T.M."/>
            <person name="Davidsen T.M."/>
            <person name="Wayne K.J."/>
            <person name="Tettelin H."/>
            <person name="Glass J.I."/>
            <person name="Rusch D."/>
            <person name="Podicherti R."/>
            <person name="Tsui H.-C.T."/>
            <person name="Winkler M.E."/>
        </authorList>
    </citation>
    <scope>NUCLEOTIDE SEQUENCE</scope>
</reference>
<organism evidence="1">
    <name type="scientific">marine metagenome</name>
    <dbReference type="NCBI Taxonomy" id="408172"/>
    <lineage>
        <taxon>unclassified sequences</taxon>
        <taxon>metagenomes</taxon>
        <taxon>ecological metagenomes</taxon>
    </lineage>
</organism>
<dbReference type="EMBL" id="UINC01023091">
    <property type="protein sequence ID" value="SVA94055.1"/>
    <property type="molecule type" value="Genomic_DNA"/>
</dbReference>
<name>A0A381ZXL7_9ZZZZ</name>
<sequence>MIRRLVLGMCAAVMILAAVSVRSQEDSGTCTGDTVDLYDAIQGVRQMRNEILDALSGLKTAAKTAGSDQLDDMRYAEEDMNSTLAQTAAALTDLERCYHQATSATKD</sequence>
<proteinExistence type="predicted"/>